<dbReference type="InterPro" id="IPR001789">
    <property type="entry name" value="Sig_transdc_resp-reg_receiver"/>
</dbReference>
<feature type="domain" description="Response regulatory" evidence="9">
    <location>
        <begin position="7"/>
        <end position="123"/>
    </location>
</feature>
<dbReference type="CDD" id="cd17536">
    <property type="entry name" value="REC_YesN-like"/>
    <property type="match status" value="1"/>
</dbReference>
<evidence type="ECO:0000259" key="8">
    <source>
        <dbReference type="PROSITE" id="PS50109"/>
    </source>
</evidence>
<dbReference type="EMBL" id="JAHDYS010000029">
    <property type="protein sequence ID" value="MBT1073604.1"/>
    <property type="molecule type" value="Genomic_DNA"/>
</dbReference>
<feature type="domain" description="Histidine kinase" evidence="8">
    <location>
        <begin position="166"/>
        <end position="376"/>
    </location>
</feature>
<dbReference type="InterPro" id="IPR005467">
    <property type="entry name" value="His_kinase_dom"/>
</dbReference>
<sequence>MRSSKIGLLYVEDDMETREIVANALAADYPGLSLYFAADGAEGLALFREHRPEIVITDIMMPVMGGIRMAEEIRALESEAELIALTAFSDTSFLVSAIEAGFSHYVLKPVDFDKLFAAVEKSLQVVTLKRQVNEQNEQIRQFAAELATKSAELEAANQELEAFNYTVAHDLRGPLNNMGLSFQTIQELHGAQLDESTRKYLTSGYNNSRRMSQLIDTLLEFSKLSHLEPRRTTFDLSAMAREIVAELNGTAPERRCIFHIADRIMANGDPKLLRVALHNLLQNAWKYTGTRDEALVEFGATEIDGAPAYFVRDNGKGFDPADAGKLFIPFQRLPGAEEFKGSGIGLATVDRIIRRHGGKVWADAEPGKGSIFYFTL</sequence>
<dbReference type="SUPFAM" id="SSF47384">
    <property type="entry name" value="Homodimeric domain of signal transducing histidine kinase"/>
    <property type="match status" value="1"/>
</dbReference>
<dbReference type="InterPro" id="IPR050351">
    <property type="entry name" value="BphY/WalK/GraS-like"/>
</dbReference>
<evidence type="ECO:0000256" key="3">
    <source>
        <dbReference type="ARBA" id="ARBA00022553"/>
    </source>
</evidence>
<evidence type="ECO:0000313" key="10">
    <source>
        <dbReference type="EMBL" id="MBT1073604.1"/>
    </source>
</evidence>
<accession>A0ABS5UD43</accession>
<dbReference type="InterPro" id="IPR036097">
    <property type="entry name" value="HisK_dim/P_sf"/>
</dbReference>
<dbReference type="PRINTS" id="PR00344">
    <property type="entry name" value="BCTRLSENSOR"/>
</dbReference>
<dbReference type="Pfam" id="PF00512">
    <property type="entry name" value="HisKA"/>
    <property type="match status" value="1"/>
</dbReference>
<dbReference type="SMART" id="SM00448">
    <property type="entry name" value="REC"/>
    <property type="match status" value="1"/>
</dbReference>
<dbReference type="EC" id="2.7.13.3" evidence="2"/>
<dbReference type="InterPro" id="IPR003661">
    <property type="entry name" value="HisK_dim/P_dom"/>
</dbReference>
<keyword evidence="5" id="KW-0418">Kinase</keyword>
<evidence type="ECO:0000256" key="1">
    <source>
        <dbReference type="ARBA" id="ARBA00000085"/>
    </source>
</evidence>
<comment type="caution">
    <text evidence="10">The sequence shown here is derived from an EMBL/GenBank/DDBJ whole genome shotgun (WGS) entry which is preliminary data.</text>
</comment>
<dbReference type="PANTHER" id="PTHR42878">
    <property type="entry name" value="TWO-COMPONENT HISTIDINE KINASE"/>
    <property type="match status" value="1"/>
</dbReference>
<organism evidence="10 11">
    <name type="scientific">Pelotalea chapellei</name>
    <dbReference type="NCBI Taxonomy" id="44671"/>
    <lineage>
        <taxon>Bacteria</taxon>
        <taxon>Pseudomonadati</taxon>
        <taxon>Thermodesulfobacteriota</taxon>
        <taxon>Desulfuromonadia</taxon>
        <taxon>Geobacterales</taxon>
        <taxon>Geobacteraceae</taxon>
        <taxon>Pelotalea</taxon>
    </lineage>
</organism>
<dbReference type="Pfam" id="PF00072">
    <property type="entry name" value="Response_reg"/>
    <property type="match status" value="1"/>
</dbReference>
<gene>
    <name evidence="10" type="ORF">KJB30_17630</name>
</gene>
<keyword evidence="7" id="KW-0175">Coiled coil</keyword>
<dbReference type="InterPro" id="IPR004358">
    <property type="entry name" value="Sig_transdc_His_kin-like_C"/>
</dbReference>
<dbReference type="InterPro" id="IPR011006">
    <property type="entry name" value="CheY-like_superfamily"/>
</dbReference>
<keyword evidence="11" id="KW-1185">Reference proteome</keyword>
<dbReference type="Gene3D" id="3.40.50.2300">
    <property type="match status" value="1"/>
</dbReference>
<dbReference type="SMART" id="SM00387">
    <property type="entry name" value="HATPase_c"/>
    <property type="match status" value="1"/>
</dbReference>
<evidence type="ECO:0000256" key="7">
    <source>
        <dbReference type="SAM" id="Coils"/>
    </source>
</evidence>
<name>A0ABS5UD43_9BACT</name>
<dbReference type="Pfam" id="PF02518">
    <property type="entry name" value="HATPase_c"/>
    <property type="match status" value="1"/>
</dbReference>
<evidence type="ECO:0000256" key="2">
    <source>
        <dbReference type="ARBA" id="ARBA00012438"/>
    </source>
</evidence>
<dbReference type="PROSITE" id="PS50110">
    <property type="entry name" value="RESPONSE_REGULATORY"/>
    <property type="match status" value="1"/>
</dbReference>
<keyword evidence="4" id="KW-0808">Transferase</keyword>
<dbReference type="PANTHER" id="PTHR42878:SF15">
    <property type="entry name" value="BACTERIOPHYTOCHROME"/>
    <property type="match status" value="1"/>
</dbReference>
<evidence type="ECO:0000256" key="5">
    <source>
        <dbReference type="ARBA" id="ARBA00022777"/>
    </source>
</evidence>
<dbReference type="SUPFAM" id="SSF52172">
    <property type="entry name" value="CheY-like"/>
    <property type="match status" value="1"/>
</dbReference>
<dbReference type="PROSITE" id="PS50109">
    <property type="entry name" value="HIS_KIN"/>
    <property type="match status" value="1"/>
</dbReference>
<feature type="modified residue" description="4-aspartylphosphate" evidence="6">
    <location>
        <position position="58"/>
    </location>
</feature>
<comment type="catalytic activity">
    <reaction evidence="1">
        <text>ATP + protein L-histidine = ADP + protein N-phospho-L-histidine.</text>
        <dbReference type="EC" id="2.7.13.3"/>
    </reaction>
</comment>
<dbReference type="SUPFAM" id="SSF55874">
    <property type="entry name" value="ATPase domain of HSP90 chaperone/DNA topoisomerase II/histidine kinase"/>
    <property type="match status" value="1"/>
</dbReference>
<dbReference type="RefSeq" id="WP_214301689.1">
    <property type="nucleotide sequence ID" value="NZ_JAHDYS010000029.1"/>
</dbReference>
<evidence type="ECO:0000313" key="11">
    <source>
        <dbReference type="Proteomes" id="UP000784128"/>
    </source>
</evidence>
<dbReference type="Proteomes" id="UP000784128">
    <property type="component" value="Unassembled WGS sequence"/>
</dbReference>
<evidence type="ECO:0000256" key="4">
    <source>
        <dbReference type="ARBA" id="ARBA00022679"/>
    </source>
</evidence>
<reference evidence="10 11" key="1">
    <citation type="submission" date="2021-05" db="EMBL/GenBank/DDBJ databases">
        <title>The draft genome of Geobacter chapellei DSM 13688.</title>
        <authorList>
            <person name="Xu Z."/>
            <person name="Masuda Y."/>
            <person name="Itoh H."/>
            <person name="Senoo K."/>
        </authorList>
    </citation>
    <scope>NUCLEOTIDE SEQUENCE [LARGE SCALE GENOMIC DNA]</scope>
    <source>
        <strain evidence="10 11">DSM 13688</strain>
    </source>
</reference>
<dbReference type="CDD" id="cd00082">
    <property type="entry name" value="HisKA"/>
    <property type="match status" value="1"/>
</dbReference>
<dbReference type="Gene3D" id="3.30.565.10">
    <property type="entry name" value="Histidine kinase-like ATPase, C-terminal domain"/>
    <property type="match status" value="1"/>
</dbReference>
<evidence type="ECO:0000259" key="9">
    <source>
        <dbReference type="PROSITE" id="PS50110"/>
    </source>
</evidence>
<dbReference type="InterPro" id="IPR036890">
    <property type="entry name" value="HATPase_C_sf"/>
</dbReference>
<keyword evidence="3 6" id="KW-0597">Phosphoprotein</keyword>
<dbReference type="SMART" id="SM00388">
    <property type="entry name" value="HisKA"/>
    <property type="match status" value="1"/>
</dbReference>
<feature type="coiled-coil region" evidence="7">
    <location>
        <begin position="125"/>
        <end position="163"/>
    </location>
</feature>
<proteinExistence type="predicted"/>
<dbReference type="InterPro" id="IPR003594">
    <property type="entry name" value="HATPase_dom"/>
</dbReference>
<protein>
    <recommendedName>
        <fullName evidence="2">histidine kinase</fullName>
        <ecNumber evidence="2">2.7.13.3</ecNumber>
    </recommendedName>
</protein>
<dbReference type="Gene3D" id="1.10.287.130">
    <property type="match status" value="1"/>
</dbReference>
<evidence type="ECO:0000256" key="6">
    <source>
        <dbReference type="PROSITE-ProRule" id="PRU00169"/>
    </source>
</evidence>